<sequence>MMQIEMYGQLNDKVAGLDTLFDSLSNAAVLEALVGMVILLDNKQAKLNNAELAAFGKYLDEKLDGIYNRQESLRDYSAFGVLNQYVFNLLEKRAKEFLGAVAKDAPTAILFSNSTDRMLDDIYTEFNVSNLTLDQIANEYSHKPLKEIMDTLVVVFRLLTTLEGESFQYLRTARNALIIAKLFVGGNKQKSLVDILQRNRKEYPLLVEETPDANLIVWFEHFNSLSPDPASIAKFSNLGVLVDLRLFKSFIESEDVQALKSEDIRVDFLIEIAKNINYYRLDFDNNDY</sequence>
<dbReference type="AlphaFoldDB" id="A0A502GDQ5"/>
<dbReference type="Proteomes" id="UP000317663">
    <property type="component" value="Unassembled WGS sequence"/>
</dbReference>
<evidence type="ECO:0000313" key="1">
    <source>
        <dbReference type="EMBL" id="TPG59881.1"/>
    </source>
</evidence>
<dbReference type="RefSeq" id="WP_140473611.1">
    <property type="nucleotide sequence ID" value="NZ_RCZD01000008.1"/>
</dbReference>
<comment type="caution">
    <text evidence="1">The sequence shown here is derived from an EMBL/GenBank/DDBJ whole genome shotgun (WGS) entry which is preliminary data.</text>
</comment>
<reference evidence="1 2" key="1">
    <citation type="journal article" date="2019" name="Environ. Microbiol.">
        <title>Species interactions and distinct microbial communities in high Arctic permafrost affected cryosols are associated with the CH4 and CO2 gas fluxes.</title>
        <authorList>
            <person name="Altshuler I."/>
            <person name="Hamel J."/>
            <person name="Turney S."/>
            <person name="Magnuson E."/>
            <person name="Levesque R."/>
            <person name="Greer C."/>
            <person name="Whyte L.G."/>
        </authorList>
    </citation>
    <scope>NUCLEOTIDE SEQUENCE [LARGE SCALE GENOMIC DNA]</scope>
    <source>
        <strain evidence="1 2">E4</strain>
    </source>
</reference>
<evidence type="ECO:0000313" key="2">
    <source>
        <dbReference type="Proteomes" id="UP000317663"/>
    </source>
</evidence>
<protein>
    <submittedName>
        <fullName evidence="1">Uncharacterized protein</fullName>
    </submittedName>
</protein>
<keyword evidence="2" id="KW-1185">Reference proteome</keyword>
<name>A0A502GDQ5_9GAMM</name>
<organism evidence="1 2">
    <name type="scientific">Ewingella americana</name>
    <dbReference type="NCBI Taxonomy" id="41202"/>
    <lineage>
        <taxon>Bacteria</taxon>
        <taxon>Pseudomonadati</taxon>
        <taxon>Pseudomonadota</taxon>
        <taxon>Gammaproteobacteria</taxon>
        <taxon>Enterobacterales</taxon>
        <taxon>Yersiniaceae</taxon>
        <taxon>Ewingella</taxon>
    </lineage>
</organism>
<proteinExistence type="predicted"/>
<dbReference type="EMBL" id="RCZD01000008">
    <property type="protein sequence ID" value="TPG59881.1"/>
    <property type="molecule type" value="Genomic_DNA"/>
</dbReference>
<gene>
    <name evidence="1" type="ORF">EAH77_15050</name>
</gene>
<accession>A0A502GDQ5</accession>